<dbReference type="InterPro" id="IPR003004">
    <property type="entry name" value="GspF/PilC"/>
</dbReference>
<evidence type="ECO:0000313" key="9">
    <source>
        <dbReference type="EMBL" id="PCE30061.1"/>
    </source>
</evidence>
<dbReference type="Pfam" id="PF00482">
    <property type="entry name" value="T2SSF"/>
    <property type="match status" value="1"/>
</dbReference>
<keyword evidence="5 7" id="KW-1133">Transmembrane helix</keyword>
<keyword evidence="6 7" id="KW-0472">Membrane</keyword>
<comment type="subcellular location">
    <subcellularLocation>
        <location evidence="1">Cell membrane</location>
        <topology evidence="1">Multi-pass membrane protein</topology>
    </subcellularLocation>
</comment>
<reference evidence="9 10" key="1">
    <citation type="submission" date="2017-01" db="EMBL/GenBank/DDBJ databases">
        <title>Whole-Genome Shotgun Sequencing of Two beta-Proteobacterial Species in Search of the Bulgecin Biosynthetic Cluster.</title>
        <authorList>
            <person name="Horsman M.E."/>
            <person name="Marous D.R."/>
            <person name="Li R."/>
            <person name="Oliver R.A."/>
            <person name="Byun B."/>
            <person name="Emrich S.J."/>
            <person name="Boggess B."/>
            <person name="Townsend C.A."/>
            <person name="Mobashery S."/>
        </authorList>
    </citation>
    <scope>NUCLEOTIDE SEQUENCE [LARGE SCALE GENOMIC DNA]</scope>
    <source>
        <strain evidence="9 10">ATCC 31433</strain>
    </source>
</reference>
<dbReference type="Gene3D" id="1.20.81.30">
    <property type="entry name" value="Type II secretion system (T2SS), domain F"/>
    <property type="match status" value="1"/>
</dbReference>
<feature type="domain" description="Type II secretion system protein GspF" evidence="8">
    <location>
        <begin position="229"/>
        <end position="346"/>
    </location>
</feature>
<dbReference type="InterPro" id="IPR018076">
    <property type="entry name" value="T2SS_GspF_dom"/>
</dbReference>
<dbReference type="GO" id="GO:0005886">
    <property type="term" value="C:plasma membrane"/>
    <property type="evidence" value="ECO:0007669"/>
    <property type="project" value="UniProtKB-SubCell"/>
</dbReference>
<dbReference type="AlphaFoldDB" id="A0A2A4F9K4"/>
<evidence type="ECO:0000256" key="7">
    <source>
        <dbReference type="SAM" id="Phobius"/>
    </source>
</evidence>
<dbReference type="EMBL" id="MTZU01000071">
    <property type="protein sequence ID" value="PCE30061.1"/>
    <property type="molecule type" value="Genomic_DNA"/>
</dbReference>
<proteinExistence type="inferred from homology"/>
<dbReference type="PANTHER" id="PTHR30012">
    <property type="entry name" value="GENERAL SECRETION PATHWAY PROTEIN"/>
    <property type="match status" value="1"/>
</dbReference>
<evidence type="ECO:0000256" key="3">
    <source>
        <dbReference type="ARBA" id="ARBA00022475"/>
    </source>
</evidence>
<sequence>MKAAASDTLGRLSEKNAIRRFRSTREDFYVDLAEAIKDKEPVAKFLSIRRTRAIEQKDAFARLYQIFLDRLEQKGGSLSHMLSDVVPDGDLMVIASVEQRGDVHEGLLFLAQTIKSQRAMAGEMAAALAVPVLVTAVCVGFIIMLSFFVIPVYESIVPPSKWNAMGRSIYMVSYVTRHYGLLIVAGFVAAMWWFVWSIPNWRGRRRVKFDDYIPYRVFRDYHGAIFMVALASLMVSGETLVRSLEKLKRRGKPWLRWHINAILGRLLTKSRNYGEAFATGIFSQQLSNRLIDQARRSSDFNEVIRKMGIEGIEKTKEEVRKSAKRLNLALIFVLGGVVAYLLMGTLYTAQGLSAGIRETVRHHNVSKH</sequence>
<comment type="similarity">
    <text evidence="2">Belongs to the GSP F family.</text>
</comment>
<dbReference type="InterPro" id="IPR042094">
    <property type="entry name" value="T2SS_GspF_sf"/>
</dbReference>
<name>A0A2A4F9K4_9BURK</name>
<dbReference type="PANTHER" id="PTHR30012:SF0">
    <property type="entry name" value="TYPE II SECRETION SYSTEM PROTEIN F-RELATED"/>
    <property type="match status" value="1"/>
</dbReference>
<evidence type="ECO:0000256" key="2">
    <source>
        <dbReference type="ARBA" id="ARBA00005745"/>
    </source>
</evidence>
<protein>
    <recommendedName>
        <fullName evidence="8">Type II secretion system protein GspF domain-containing protein</fullName>
    </recommendedName>
</protein>
<evidence type="ECO:0000256" key="4">
    <source>
        <dbReference type="ARBA" id="ARBA00022692"/>
    </source>
</evidence>
<keyword evidence="4 7" id="KW-0812">Transmembrane</keyword>
<evidence type="ECO:0000259" key="8">
    <source>
        <dbReference type="Pfam" id="PF00482"/>
    </source>
</evidence>
<comment type="caution">
    <text evidence="9">The sequence shown here is derived from an EMBL/GenBank/DDBJ whole genome shotgun (WGS) entry which is preliminary data.</text>
</comment>
<feature type="transmembrane region" description="Helical" evidence="7">
    <location>
        <begin position="326"/>
        <end position="347"/>
    </location>
</feature>
<dbReference type="Proteomes" id="UP000217994">
    <property type="component" value="Unassembled WGS sequence"/>
</dbReference>
<evidence type="ECO:0000256" key="6">
    <source>
        <dbReference type="ARBA" id="ARBA00023136"/>
    </source>
</evidence>
<accession>A0A2A4F9K4</accession>
<evidence type="ECO:0000313" key="10">
    <source>
        <dbReference type="Proteomes" id="UP000217994"/>
    </source>
</evidence>
<organism evidence="9 10">
    <name type="scientific">Burkholderia ubonensis subsp. mesacidophila</name>
    <dbReference type="NCBI Taxonomy" id="265293"/>
    <lineage>
        <taxon>Bacteria</taxon>
        <taxon>Pseudomonadati</taxon>
        <taxon>Pseudomonadota</taxon>
        <taxon>Betaproteobacteria</taxon>
        <taxon>Burkholderiales</taxon>
        <taxon>Burkholderiaceae</taxon>
        <taxon>Burkholderia</taxon>
        <taxon>Burkholderia cepacia complex</taxon>
    </lineage>
</organism>
<feature type="transmembrane region" description="Helical" evidence="7">
    <location>
        <begin position="124"/>
        <end position="153"/>
    </location>
</feature>
<evidence type="ECO:0000256" key="5">
    <source>
        <dbReference type="ARBA" id="ARBA00022989"/>
    </source>
</evidence>
<gene>
    <name evidence="9" type="ORF">BZL54_23130</name>
</gene>
<feature type="transmembrane region" description="Helical" evidence="7">
    <location>
        <begin position="174"/>
        <end position="195"/>
    </location>
</feature>
<keyword evidence="3" id="KW-1003">Cell membrane</keyword>
<evidence type="ECO:0000256" key="1">
    <source>
        <dbReference type="ARBA" id="ARBA00004651"/>
    </source>
</evidence>